<dbReference type="EMBL" id="JADCUA010000013">
    <property type="protein sequence ID" value="KAH9835306.1"/>
    <property type="molecule type" value="Genomic_DNA"/>
</dbReference>
<dbReference type="PROSITE" id="PS01095">
    <property type="entry name" value="GH18_1"/>
    <property type="match status" value="1"/>
</dbReference>
<evidence type="ECO:0000259" key="9">
    <source>
        <dbReference type="PROSITE" id="PS51910"/>
    </source>
</evidence>
<dbReference type="Gene3D" id="3.20.20.80">
    <property type="entry name" value="Glycosidases"/>
    <property type="match status" value="1"/>
</dbReference>
<keyword evidence="3" id="KW-0146">Chitin degradation</keyword>
<dbReference type="InterPro" id="IPR017853">
    <property type="entry name" value="GH"/>
</dbReference>
<organism evidence="10 11">
    <name type="scientific">Rhodofomes roseus</name>
    <dbReference type="NCBI Taxonomy" id="34475"/>
    <lineage>
        <taxon>Eukaryota</taxon>
        <taxon>Fungi</taxon>
        <taxon>Dikarya</taxon>
        <taxon>Basidiomycota</taxon>
        <taxon>Agaricomycotina</taxon>
        <taxon>Agaricomycetes</taxon>
        <taxon>Polyporales</taxon>
        <taxon>Rhodofomes</taxon>
    </lineage>
</organism>
<evidence type="ECO:0000256" key="2">
    <source>
        <dbReference type="ARBA" id="ARBA00022801"/>
    </source>
</evidence>
<dbReference type="InterPro" id="IPR050314">
    <property type="entry name" value="Glycosyl_Hydrlase_18"/>
</dbReference>
<keyword evidence="6" id="KW-0624">Polysaccharide degradation</keyword>
<dbReference type="InterPro" id="IPR001223">
    <property type="entry name" value="Glyco_hydro18_cat"/>
</dbReference>
<evidence type="ECO:0000256" key="6">
    <source>
        <dbReference type="ARBA" id="ARBA00023326"/>
    </source>
</evidence>
<evidence type="ECO:0000256" key="4">
    <source>
        <dbReference type="ARBA" id="ARBA00023277"/>
    </source>
</evidence>
<evidence type="ECO:0000256" key="5">
    <source>
        <dbReference type="ARBA" id="ARBA00023295"/>
    </source>
</evidence>
<dbReference type="PANTHER" id="PTHR11177:SF317">
    <property type="entry name" value="CHITINASE 12-RELATED"/>
    <property type="match status" value="1"/>
</dbReference>
<evidence type="ECO:0000256" key="3">
    <source>
        <dbReference type="ARBA" id="ARBA00023024"/>
    </source>
</evidence>
<proteinExistence type="inferred from homology"/>
<dbReference type="Proteomes" id="UP000814176">
    <property type="component" value="Unassembled WGS sequence"/>
</dbReference>
<dbReference type="InterPro" id="IPR001579">
    <property type="entry name" value="Glyco_hydro_18_chit_AS"/>
</dbReference>
<accession>A0ABQ8KCI3</accession>
<gene>
    <name evidence="10" type="ORF">C8Q71DRAFT_710253</name>
</gene>
<keyword evidence="5 7" id="KW-0326">Glycosidase</keyword>
<evidence type="ECO:0000313" key="10">
    <source>
        <dbReference type="EMBL" id="KAH9835306.1"/>
    </source>
</evidence>
<dbReference type="SUPFAM" id="SSF51445">
    <property type="entry name" value="(Trans)glycosidases"/>
    <property type="match status" value="1"/>
</dbReference>
<keyword evidence="4" id="KW-0119">Carbohydrate metabolism</keyword>
<comment type="similarity">
    <text evidence="8">Belongs to the glycosyl hydrolase 18 family.</text>
</comment>
<reference evidence="10 11" key="1">
    <citation type="journal article" date="2021" name="Environ. Microbiol.">
        <title>Gene family expansions and transcriptome signatures uncover fungal adaptations to wood decay.</title>
        <authorList>
            <person name="Hage H."/>
            <person name="Miyauchi S."/>
            <person name="Viragh M."/>
            <person name="Drula E."/>
            <person name="Min B."/>
            <person name="Chaduli D."/>
            <person name="Navarro D."/>
            <person name="Favel A."/>
            <person name="Norest M."/>
            <person name="Lesage-Meessen L."/>
            <person name="Balint B."/>
            <person name="Merenyi Z."/>
            <person name="de Eugenio L."/>
            <person name="Morin E."/>
            <person name="Martinez A.T."/>
            <person name="Baldrian P."/>
            <person name="Stursova M."/>
            <person name="Martinez M.J."/>
            <person name="Novotny C."/>
            <person name="Magnuson J.K."/>
            <person name="Spatafora J.W."/>
            <person name="Maurice S."/>
            <person name="Pangilinan J."/>
            <person name="Andreopoulos W."/>
            <person name="LaButti K."/>
            <person name="Hundley H."/>
            <person name="Na H."/>
            <person name="Kuo A."/>
            <person name="Barry K."/>
            <person name="Lipzen A."/>
            <person name="Henrissat B."/>
            <person name="Riley R."/>
            <person name="Ahrendt S."/>
            <person name="Nagy L.G."/>
            <person name="Grigoriev I.V."/>
            <person name="Martin F."/>
            <person name="Rosso M.N."/>
        </authorList>
    </citation>
    <scope>NUCLEOTIDE SEQUENCE [LARGE SCALE GENOMIC DNA]</scope>
    <source>
        <strain evidence="10 11">CIRM-BRFM 1785</strain>
    </source>
</reference>
<dbReference type="GO" id="GO:0016787">
    <property type="term" value="F:hydrolase activity"/>
    <property type="evidence" value="ECO:0007669"/>
    <property type="project" value="UniProtKB-KW"/>
</dbReference>
<evidence type="ECO:0000256" key="7">
    <source>
        <dbReference type="RuleBase" id="RU000489"/>
    </source>
</evidence>
<keyword evidence="2 7" id="KW-0378">Hydrolase</keyword>
<comment type="catalytic activity">
    <reaction evidence="1">
        <text>Random endo-hydrolysis of N-acetyl-beta-D-glucosaminide (1-&gt;4)-beta-linkages in chitin and chitodextrins.</text>
        <dbReference type="EC" id="3.2.1.14"/>
    </reaction>
</comment>
<sequence length="411" mass="44629">MPVAMAWFANWEDADNPAFGLANMNWTQYTRVSYSFLEPTTDQTIPVDGYDDQLKQFVQEAHANNVNTSITVGGWTGSRYFSSAVATEQSRSNFVNAAVQLVDTYNLDGLDFDWEYPSQTGIGCNEQSPNDASNYLLFLQELRSRLPSKTLSAAVGLKPFLDSSGSPMTDVSGFYSVLDYIEPMNYDVWGSFSSSVGPNSPLADACASSARQEGSATSAVKAWSAAGFKADKIVLGVAGYGHSFRVTKENAYVSSTNKTLRMYASFDTEGQPNGDSWDTAAPGTTATDECGNPSSAVTGIFNYWGMYQQGFLDASGMPADGIDYLWDSCSSTPFVYNSNTQVMVSYDDANSFTAKGKYILNSGLRGWAMWEAASDYDNMLVDAIRAASMRCTFASMVTESLVTSVEDVTTL</sequence>
<protein>
    <submittedName>
        <fullName evidence="10">Glycoside hydrolase superfamily</fullName>
    </submittedName>
</protein>
<dbReference type="PANTHER" id="PTHR11177">
    <property type="entry name" value="CHITINASE"/>
    <property type="match status" value="1"/>
</dbReference>
<evidence type="ECO:0000313" key="11">
    <source>
        <dbReference type="Proteomes" id="UP000814176"/>
    </source>
</evidence>
<dbReference type="PROSITE" id="PS51910">
    <property type="entry name" value="GH18_2"/>
    <property type="match status" value="1"/>
</dbReference>
<dbReference type="SMART" id="SM00636">
    <property type="entry name" value="Glyco_18"/>
    <property type="match status" value="1"/>
</dbReference>
<dbReference type="Gene3D" id="3.10.50.10">
    <property type="match status" value="1"/>
</dbReference>
<keyword evidence="11" id="KW-1185">Reference proteome</keyword>
<dbReference type="Pfam" id="PF00704">
    <property type="entry name" value="Glyco_hydro_18"/>
    <property type="match status" value="1"/>
</dbReference>
<dbReference type="SUPFAM" id="SSF54556">
    <property type="entry name" value="Chitinase insertion domain"/>
    <property type="match status" value="1"/>
</dbReference>
<name>A0ABQ8KCI3_9APHY</name>
<dbReference type="GeneID" id="72001460"/>
<comment type="caution">
    <text evidence="10">The sequence shown here is derived from an EMBL/GenBank/DDBJ whole genome shotgun (WGS) entry which is preliminary data.</text>
</comment>
<feature type="domain" description="GH18" evidence="9">
    <location>
        <begin position="2"/>
        <end position="391"/>
    </location>
</feature>
<dbReference type="RefSeq" id="XP_047777739.1">
    <property type="nucleotide sequence ID" value="XM_047920728.1"/>
</dbReference>
<evidence type="ECO:0000256" key="1">
    <source>
        <dbReference type="ARBA" id="ARBA00000822"/>
    </source>
</evidence>
<dbReference type="InterPro" id="IPR011583">
    <property type="entry name" value="Chitinase_II/V-like_cat"/>
</dbReference>
<dbReference type="InterPro" id="IPR029070">
    <property type="entry name" value="Chitinase_insertion_sf"/>
</dbReference>
<evidence type="ECO:0000256" key="8">
    <source>
        <dbReference type="RuleBase" id="RU004453"/>
    </source>
</evidence>